<evidence type="ECO:0000256" key="7">
    <source>
        <dbReference type="ARBA" id="ARBA00022989"/>
    </source>
</evidence>
<dbReference type="InterPro" id="IPR045315">
    <property type="entry name" value="Mtm1-like"/>
</dbReference>
<evidence type="ECO:0000256" key="5">
    <source>
        <dbReference type="ARBA" id="ARBA00022737"/>
    </source>
</evidence>
<accession>I7MFY3</accession>
<dbReference type="OrthoDB" id="285628at2759"/>
<evidence type="ECO:0000256" key="10">
    <source>
        <dbReference type="PROSITE-ProRule" id="PRU00282"/>
    </source>
</evidence>
<dbReference type="Proteomes" id="UP000009168">
    <property type="component" value="Unassembled WGS sequence"/>
</dbReference>
<dbReference type="Pfam" id="PF00153">
    <property type="entry name" value="Mito_carr"/>
    <property type="match status" value="2"/>
</dbReference>
<keyword evidence="3 11" id="KW-0813">Transport</keyword>
<evidence type="ECO:0000313" key="14">
    <source>
        <dbReference type="Proteomes" id="UP000009168"/>
    </source>
</evidence>
<dbReference type="RefSeq" id="XP_001032150.1">
    <property type="nucleotide sequence ID" value="XM_001032150.1"/>
</dbReference>
<dbReference type="EMBL" id="GG662490">
    <property type="protein sequence ID" value="EAR84487.1"/>
    <property type="molecule type" value="Genomic_DNA"/>
</dbReference>
<evidence type="ECO:0000256" key="6">
    <source>
        <dbReference type="ARBA" id="ARBA00022792"/>
    </source>
</evidence>
<keyword evidence="6" id="KW-0999">Mitochondrion inner membrane</keyword>
<evidence type="ECO:0000256" key="2">
    <source>
        <dbReference type="ARBA" id="ARBA00006375"/>
    </source>
</evidence>
<dbReference type="Gene3D" id="1.50.40.10">
    <property type="entry name" value="Mitochondrial carrier domain"/>
    <property type="match status" value="2"/>
</dbReference>
<keyword evidence="9 10" id="KW-0472">Membrane</keyword>
<dbReference type="SUPFAM" id="SSF103506">
    <property type="entry name" value="Mitochondrial carrier"/>
    <property type="match status" value="1"/>
</dbReference>
<evidence type="ECO:0000256" key="8">
    <source>
        <dbReference type="ARBA" id="ARBA00023128"/>
    </source>
</evidence>
<dbReference type="KEGG" id="tet:TTHERM_00691850"/>
<dbReference type="InParanoid" id="I7MFY3"/>
<dbReference type="PROSITE" id="PS50920">
    <property type="entry name" value="SOLCAR"/>
    <property type="match status" value="2"/>
</dbReference>
<keyword evidence="7 12" id="KW-1133">Transmembrane helix</keyword>
<dbReference type="PANTHER" id="PTHR45760">
    <property type="entry name" value="FI19922P1-RELATED"/>
    <property type="match status" value="1"/>
</dbReference>
<sequence>MSTQTQQQKKQRNILHICLSSMTSAAITNSILVPLDVIKIRLQKSSMEQKVGKVSFLSTLKHIVKQEGVKTLFNGLQYSVYQSVGFNLTMLLVYERLSHFVEHNITSNSYYKPLITSVFSTSIGTTLAFPLEYWKTVQQSNEGVSNKKGFQLGNRIYSALIVSIQRNVGFFIFFWPISENVKKFLIQKHYFSELKTYQKGSGSDKQTQYLIKNFILNWSAGICGASVAGFLTQPFDVLKTRKQINEVYGKQGSIQLMTDIVKNEGVSHLFVGLQPRFVKVLVYGSMFFSIYENFLHLCDSHLPF</sequence>
<keyword evidence="14" id="KW-1185">Reference proteome</keyword>
<dbReference type="HOGENOM" id="CLU_015166_0_0_1"/>
<reference evidence="14" key="1">
    <citation type="journal article" date="2006" name="PLoS Biol.">
        <title>Macronuclear genome sequence of the ciliate Tetrahymena thermophila, a model eukaryote.</title>
        <authorList>
            <person name="Eisen J.A."/>
            <person name="Coyne R.S."/>
            <person name="Wu M."/>
            <person name="Wu D."/>
            <person name="Thiagarajan M."/>
            <person name="Wortman J.R."/>
            <person name="Badger J.H."/>
            <person name="Ren Q."/>
            <person name="Amedeo P."/>
            <person name="Jones K.M."/>
            <person name="Tallon L.J."/>
            <person name="Delcher A.L."/>
            <person name="Salzberg S.L."/>
            <person name="Silva J.C."/>
            <person name="Haas B.J."/>
            <person name="Majoros W.H."/>
            <person name="Farzad M."/>
            <person name="Carlton J.M."/>
            <person name="Smith R.K. Jr."/>
            <person name="Garg J."/>
            <person name="Pearlman R.E."/>
            <person name="Karrer K.M."/>
            <person name="Sun L."/>
            <person name="Manning G."/>
            <person name="Elde N.C."/>
            <person name="Turkewitz A.P."/>
            <person name="Asai D.J."/>
            <person name="Wilkes D.E."/>
            <person name="Wang Y."/>
            <person name="Cai H."/>
            <person name="Collins K."/>
            <person name="Stewart B.A."/>
            <person name="Lee S.R."/>
            <person name="Wilamowska K."/>
            <person name="Weinberg Z."/>
            <person name="Ruzzo W.L."/>
            <person name="Wloga D."/>
            <person name="Gaertig J."/>
            <person name="Frankel J."/>
            <person name="Tsao C.-C."/>
            <person name="Gorovsky M.A."/>
            <person name="Keeling P.J."/>
            <person name="Waller R.F."/>
            <person name="Patron N.J."/>
            <person name="Cherry J.M."/>
            <person name="Stover N.A."/>
            <person name="Krieger C.J."/>
            <person name="del Toro C."/>
            <person name="Ryder H.F."/>
            <person name="Williamson S.C."/>
            <person name="Barbeau R.A."/>
            <person name="Hamilton E.P."/>
            <person name="Orias E."/>
        </authorList>
    </citation>
    <scope>NUCLEOTIDE SEQUENCE [LARGE SCALE GENOMIC DNA]</scope>
    <source>
        <strain evidence="14">SB210</strain>
    </source>
</reference>
<organism evidence="13 14">
    <name type="scientific">Tetrahymena thermophila (strain SB210)</name>
    <dbReference type="NCBI Taxonomy" id="312017"/>
    <lineage>
        <taxon>Eukaryota</taxon>
        <taxon>Sar</taxon>
        <taxon>Alveolata</taxon>
        <taxon>Ciliophora</taxon>
        <taxon>Intramacronucleata</taxon>
        <taxon>Oligohymenophorea</taxon>
        <taxon>Hymenostomatida</taxon>
        <taxon>Tetrahymenina</taxon>
        <taxon>Tetrahymenidae</taxon>
        <taxon>Tetrahymena</taxon>
    </lineage>
</organism>
<comment type="subcellular location">
    <subcellularLocation>
        <location evidence="1">Mitochondrion inner membrane</location>
        <topology evidence="1">Multi-pass membrane protein</topology>
    </subcellularLocation>
</comment>
<dbReference type="OMA" id="CSSECFQ"/>
<evidence type="ECO:0000256" key="4">
    <source>
        <dbReference type="ARBA" id="ARBA00022692"/>
    </source>
</evidence>
<protein>
    <submittedName>
        <fullName evidence="13">Carrier protein</fullName>
    </submittedName>
</protein>
<feature type="repeat" description="Solcar" evidence="10">
    <location>
        <begin position="212"/>
        <end position="297"/>
    </location>
</feature>
<dbReference type="InterPro" id="IPR023395">
    <property type="entry name" value="MCP_dom_sf"/>
</dbReference>
<proteinExistence type="inferred from homology"/>
<feature type="repeat" description="Solcar" evidence="10">
    <location>
        <begin position="12"/>
        <end position="100"/>
    </location>
</feature>
<evidence type="ECO:0000256" key="11">
    <source>
        <dbReference type="RuleBase" id="RU000488"/>
    </source>
</evidence>
<evidence type="ECO:0000313" key="13">
    <source>
        <dbReference type="EMBL" id="EAR84487.1"/>
    </source>
</evidence>
<dbReference type="InterPro" id="IPR018108">
    <property type="entry name" value="MCP_transmembrane"/>
</dbReference>
<keyword evidence="8" id="KW-0496">Mitochondrion</keyword>
<evidence type="ECO:0000256" key="1">
    <source>
        <dbReference type="ARBA" id="ARBA00004448"/>
    </source>
</evidence>
<keyword evidence="4 10" id="KW-0812">Transmembrane</keyword>
<name>I7MFY3_TETTS</name>
<evidence type="ECO:0000256" key="9">
    <source>
        <dbReference type="ARBA" id="ARBA00023136"/>
    </source>
</evidence>
<dbReference type="GeneID" id="7830826"/>
<dbReference type="eggNOG" id="KOG0761">
    <property type="taxonomic scope" value="Eukaryota"/>
</dbReference>
<keyword evidence="5" id="KW-0677">Repeat</keyword>
<gene>
    <name evidence="13" type="ORF">TTHERM_00691850</name>
</gene>
<dbReference type="GO" id="GO:0005743">
    <property type="term" value="C:mitochondrial inner membrane"/>
    <property type="evidence" value="ECO:0007669"/>
    <property type="project" value="UniProtKB-SubCell"/>
</dbReference>
<comment type="similarity">
    <text evidence="2 11">Belongs to the mitochondrial carrier (TC 2.A.29) family.</text>
</comment>
<dbReference type="GO" id="GO:1990542">
    <property type="term" value="P:mitochondrial transmembrane transport"/>
    <property type="evidence" value="ECO:0007669"/>
    <property type="project" value="InterPro"/>
</dbReference>
<feature type="transmembrane region" description="Helical" evidence="12">
    <location>
        <begin position="14"/>
        <end position="38"/>
    </location>
</feature>
<dbReference type="AlphaFoldDB" id="I7MFY3"/>
<evidence type="ECO:0000256" key="3">
    <source>
        <dbReference type="ARBA" id="ARBA00022448"/>
    </source>
</evidence>
<dbReference type="PANTHER" id="PTHR45760:SF2">
    <property type="entry name" value="FI19922P1-RELATED"/>
    <property type="match status" value="1"/>
</dbReference>
<evidence type="ECO:0000256" key="12">
    <source>
        <dbReference type="SAM" id="Phobius"/>
    </source>
</evidence>